<name>A0ACC0CIF8_9PEZI</name>
<dbReference type="EMBL" id="MU394473">
    <property type="protein sequence ID" value="KAI6080178.1"/>
    <property type="molecule type" value="Genomic_DNA"/>
</dbReference>
<gene>
    <name evidence="1" type="ORF">F4821DRAFT_71851</name>
</gene>
<proteinExistence type="predicted"/>
<reference evidence="1 2" key="1">
    <citation type="journal article" date="2022" name="New Phytol.">
        <title>Ecological generalism drives hyperdiversity of secondary metabolite gene clusters in xylarialean endophytes.</title>
        <authorList>
            <person name="Franco M.E.E."/>
            <person name="Wisecaver J.H."/>
            <person name="Arnold A.E."/>
            <person name="Ju Y.M."/>
            <person name="Slot J.C."/>
            <person name="Ahrendt S."/>
            <person name="Moore L.P."/>
            <person name="Eastman K.E."/>
            <person name="Scott K."/>
            <person name="Konkel Z."/>
            <person name="Mondo S.J."/>
            <person name="Kuo A."/>
            <person name="Hayes R.D."/>
            <person name="Haridas S."/>
            <person name="Andreopoulos B."/>
            <person name="Riley R."/>
            <person name="LaButti K."/>
            <person name="Pangilinan J."/>
            <person name="Lipzen A."/>
            <person name="Amirebrahimi M."/>
            <person name="Yan J."/>
            <person name="Adam C."/>
            <person name="Keymanesh K."/>
            <person name="Ng V."/>
            <person name="Louie K."/>
            <person name="Northen T."/>
            <person name="Drula E."/>
            <person name="Henrissat B."/>
            <person name="Hsieh H.M."/>
            <person name="Youens-Clark K."/>
            <person name="Lutzoni F."/>
            <person name="Miadlikowska J."/>
            <person name="Eastwood D.C."/>
            <person name="Hamelin R.C."/>
            <person name="Grigoriev I.V."/>
            <person name="U'Ren J.M."/>
        </authorList>
    </citation>
    <scope>NUCLEOTIDE SEQUENCE [LARGE SCALE GENOMIC DNA]</scope>
    <source>
        <strain evidence="1 2">ER1909</strain>
    </source>
</reference>
<keyword evidence="2" id="KW-1185">Reference proteome</keyword>
<accession>A0ACC0CIF8</accession>
<evidence type="ECO:0000313" key="1">
    <source>
        <dbReference type="EMBL" id="KAI6080178.1"/>
    </source>
</evidence>
<protein>
    <submittedName>
        <fullName evidence="1">Uncharacterized protein</fullName>
    </submittedName>
</protein>
<organism evidence="1 2">
    <name type="scientific">Hypoxylon rubiginosum</name>
    <dbReference type="NCBI Taxonomy" id="110542"/>
    <lineage>
        <taxon>Eukaryota</taxon>
        <taxon>Fungi</taxon>
        <taxon>Dikarya</taxon>
        <taxon>Ascomycota</taxon>
        <taxon>Pezizomycotina</taxon>
        <taxon>Sordariomycetes</taxon>
        <taxon>Xylariomycetidae</taxon>
        <taxon>Xylariales</taxon>
        <taxon>Hypoxylaceae</taxon>
        <taxon>Hypoxylon</taxon>
    </lineage>
</organism>
<evidence type="ECO:0000313" key="2">
    <source>
        <dbReference type="Proteomes" id="UP001497680"/>
    </source>
</evidence>
<comment type="caution">
    <text evidence="1">The sequence shown here is derived from an EMBL/GenBank/DDBJ whole genome shotgun (WGS) entry which is preliminary data.</text>
</comment>
<dbReference type="Proteomes" id="UP001497680">
    <property type="component" value="Unassembled WGS sequence"/>
</dbReference>
<sequence>MIVIAVTVSTYSVVVGPDWGNVMMRYAAVGYGAMAGGELGVAVGALSGGALSVVLGSIVGSALGHFGVDYLANSLLGKVPDKRVEELLCSANEQASRWAKNKMIEAKREYVSMGSRESPPKISSAKVHET</sequence>